<keyword evidence="4 5" id="KW-0732">Signal</keyword>
<accession>A0A1Q2L4U5</accession>
<dbReference type="RefSeq" id="WP_077591323.1">
    <property type="nucleotide sequence ID" value="NZ_CP019641.1"/>
</dbReference>
<dbReference type="Pfam" id="PF13416">
    <property type="entry name" value="SBP_bac_8"/>
    <property type="match status" value="1"/>
</dbReference>
<gene>
    <name evidence="6" type="ORF">B0X71_20165</name>
</gene>
<proteinExistence type="inferred from homology"/>
<dbReference type="Proteomes" id="UP000188184">
    <property type="component" value="Plasmid unnamed1"/>
</dbReference>
<dbReference type="EMBL" id="CP019641">
    <property type="protein sequence ID" value="AQQ55470.1"/>
    <property type="molecule type" value="Genomic_DNA"/>
</dbReference>
<dbReference type="OrthoDB" id="9795467at2"/>
<dbReference type="GO" id="GO:0030313">
    <property type="term" value="C:cell envelope"/>
    <property type="evidence" value="ECO:0007669"/>
    <property type="project" value="UniProtKB-SubCell"/>
</dbReference>
<feature type="signal peptide" evidence="5">
    <location>
        <begin position="1"/>
        <end position="21"/>
    </location>
</feature>
<evidence type="ECO:0000313" key="7">
    <source>
        <dbReference type="Proteomes" id="UP000188184"/>
    </source>
</evidence>
<evidence type="ECO:0000313" key="6">
    <source>
        <dbReference type="EMBL" id="AQQ55470.1"/>
    </source>
</evidence>
<evidence type="ECO:0000256" key="5">
    <source>
        <dbReference type="SAM" id="SignalP"/>
    </source>
</evidence>
<dbReference type="Gene3D" id="3.40.190.10">
    <property type="entry name" value="Periplasmic binding protein-like II"/>
    <property type="match status" value="2"/>
</dbReference>
<name>A0A1Q2L4U5_9BACL</name>
<comment type="subcellular location">
    <subcellularLocation>
        <location evidence="1">Cell envelope</location>
    </subcellularLocation>
</comment>
<evidence type="ECO:0000256" key="3">
    <source>
        <dbReference type="ARBA" id="ARBA00022448"/>
    </source>
</evidence>
<sequence>MKKLWLSSTGLVMMMDLAACGGGVSEGAAETERLKENAVEAATDKVELTYWYAWGDKIGENNENLVQRFNESQDEIHVTAEFQGTYDDVHSKTQAAFAAGNAPEVTQNEIASVQIFAKNGMIESLTPFIENDSAFDVEDFVSGLMENSYVDGEIYALPYLRSTPLLYMNATMAEEVGLDPAGPETWEEFKAYAEAFTNDEGRVGISMPVNLWFYEAFIAQAGGSMLNEEGTEVAFNSEEGAAAYDLWRNMAKAGTLTVPTGDEAGDKSIQDFVNGHAGMLFASTGNLSYLMDIAEEKGFELNTYFLPKGEEAKVPTGGANLVMTSGLDEEHQQAAWEFIKFMMAKEQTVYASEYTGYLPVRKSAMNSEAMQALYEEKPQFKVAVDQLKNATGRPMVEGYPEVVKILADEMTRGILDETLTTEDLLNVAAEKANTIIK</sequence>
<geneLocation type="plasmid" evidence="6 7">
    <name>unnamed1</name>
</geneLocation>
<evidence type="ECO:0000256" key="4">
    <source>
        <dbReference type="ARBA" id="ARBA00022729"/>
    </source>
</evidence>
<keyword evidence="6" id="KW-0614">Plasmid</keyword>
<reference evidence="6 7" key="1">
    <citation type="submission" date="2017-02" db="EMBL/GenBank/DDBJ databases">
        <title>The complete genomic sequence of a novel cold adapted crude oil-degrading bacterium Planococcus qaidamina Y42.</title>
        <authorList>
            <person name="Yang R."/>
        </authorList>
    </citation>
    <scope>NUCLEOTIDE SEQUENCE [LARGE SCALE GENOMIC DNA]</scope>
    <source>
        <strain evidence="6 7">Y42</strain>
        <plasmid evidence="6 7">unnamed1</plasmid>
    </source>
</reference>
<dbReference type="CDD" id="cd14748">
    <property type="entry name" value="PBP2_UgpB"/>
    <property type="match status" value="1"/>
</dbReference>
<dbReference type="PANTHER" id="PTHR43649">
    <property type="entry name" value="ARABINOSE-BINDING PROTEIN-RELATED"/>
    <property type="match status" value="1"/>
</dbReference>
<dbReference type="InterPro" id="IPR050490">
    <property type="entry name" value="Bact_solute-bd_prot1"/>
</dbReference>
<keyword evidence="7" id="KW-1185">Reference proteome</keyword>
<dbReference type="AlphaFoldDB" id="A0A1Q2L4U5"/>
<protein>
    <submittedName>
        <fullName evidence="6">ABC transporter substrate-binding protein</fullName>
    </submittedName>
</protein>
<feature type="chain" id="PRO_5038994577" evidence="5">
    <location>
        <begin position="22"/>
        <end position="437"/>
    </location>
</feature>
<dbReference type="SUPFAM" id="SSF53850">
    <property type="entry name" value="Periplasmic binding protein-like II"/>
    <property type="match status" value="1"/>
</dbReference>
<evidence type="ECO:0000256" key="1">
    <source>
        <dbReference type="ARBA" id="ARBA00004196"/>
    </source>
</evidence>
<dbReference type="PANTHER" id="PTHR43649:SF31">
    <property type="entry name" value="SN-GLYCEROL-3-PHOSPHATE-BINDING PERIPLASMIC PROTEIN UGPB"/>
    <property type="match status" value="1"/>
</dbReference>
<keyword evidence="3" id="KW-0813">Transport</keyword>
<dbReference type="KEGG" id="pmar:B0X71_20165"/>
<comment type="similarity">
    <text evidence="2">Belongs to the bacterial solute-binding protein 1 family.</text>
</comment>
<evidence type="ECO:0000256" key="2">
    <source>
        <dbReference type="ARBA" id="ARBA00008520"/>
    </source>
</evidence>
<dbReference type="InterPro" id="IPR006059">
    <property type="entry name" value="SBP"/>
</dbReference>
<organism evidence="6 7">
    <name type="scientific">Planococcus lenghuensis</name>
    <dbReference type="NCBI Taxonomy" id="2213202"/>
    <lineage>
        <taxon>Bacteria</taxon>
        <taxon>Bacillati</taxon>
        <taxon>Bacillota</taxon>
        <taxon>Bacilli</taxon>
        <taxon>Bacillales</taxon>
        <taxon>Caryophanaceae</taxon>
        <taxon>Planococcus</taxon>
    </lineage>
</organism>